<evidence type="ECO:0000256" key="1">
    <source>
        <dbReference type="ARBA" id="ARBA00004571"/>
    </source>
</evidence>
<evidence type="ECO:0000256" key="3">
    <source>
        <dbReference type="ARBA" id="ARBA00022448"/>
    </source>
</evidence>
<evidence type="ECO:0000313" key="17">
    <source>
        <dbReference type="Proteomes" id="UP000245081"/>
    </source>
</evidence>
<evidence type="ECO:0000256" key="6">
    <source>
        <dbReference type="ARBA" id="ARBA00022729"/>
    </source>
</evidence>
<dbReference type="PANTHER" id="PTHR30069:SF29">
    <property type="entry name" value="HEMOGLOBIN AND HEMOGLOBIN-HAPTOGLOBIN-BINDING PROTEIN 1-RELATED"/>
    <property type="match status" value="1"/>
</dbReference>
<dbReference type="InterPro" id="IPR036942">
    <property type="entry name" value="Beta-barrel_TonB_sf"/>
</dbReference>
<keyword evidence="9" id="KW-0675">Receptor</keyword>
<dbReference type="InterPro" id="IPR000531">
    <property type="entry name" value="Beta-barrel_TonB"/>
</dbReference>
<keyword evidence="7 12" id="KW-0798">TonB box</keyword>
<sequence>MANPIKQKIILALVAGLWAAPTVAAESTALDVTQVPIEQLVQTEFIPASRIARQISDAPSAVSIVTAQDIRDYGYRTLSDVLKSMRGLYVTSTLIQDSLGGRGLGHPGDYAGRIMLMIDGYAVNDNVQNQVFIGDDGLIDVELIDRVEFIPGPGSTSYGNNAFLGVINVTTKRGRDIDGVQLGAGFGSENANQRMQRFSYGKHLDNGAELLLSASRYEDEGRSIVFPELSAVGLGDHDFRHMKETDNHRLFFKGSYEGWTLEFGNARYALYDDTFFDNGVPTEVGRRDSSTINDNGFISLNYDAELNERLKSSSHVYYGQYLFRSDYRDPTIDPGNPDLPYVQLNNGRWWGTDVKFVGTWFDNHTVLFGAELRNNYQQKLSDSSASDEPLIDTSARTLSLYAQDEYRLTNNFAITPGFRYDHDSRNGGAFSPRLAGVYQPWSSSTFKLSYGNAFRYRNPWEDTLVAIDPNRTTFKQEVVSTTELVWQQQFSSKSRLTTSLYHSHITNVVAEFHKEVTTDGQEIGLEHITDDGMRLNTSYIHQYVENNLGPHIANVPHWLAKLNIAKPLLQNQLTAGFEVQSIGPRYKFVNLSKAKSETLANLTLSSSHLIENANVSLSIRNLFNTYATDIAQPGYVSDLRLLPLPRRNLWLQLEYNFR</sequence>
<dbReference type="Gene3D" id="2.40.170.20">
    <property type="entry name" value="TonB-dependent receptor, beta-barrel domain"/>
    <property type="match status" value="1"/>
</dbReference>
<comment type="subcellular location">
    <subcellularLocation>
        <location evidence="1 11">Cell outer membrane</location>
        <topology evidence="1 11">Multi-pass membrane protein</topology>
    </subcellularLocation>
</comment>
<evidence type="ECO:0000256" key="4">
    <source>
        <dbReference type="ARBA" id="ARBA00022452"/>
    </source>
</evidence>
<dbReference type="PANTHER" id="PTHR30069">
    <property type="entry name" value="TONB-DEPENDENT OUTER MEMBRANE RECEPTOR"/>
    <property type="match status" value="1"/>
</dbReference>
<dbReference type="GO" id="GO:0009279">
    <property type="term" value="C:cell outer membrane"/>
    <property type="evidence" value="ECO:0007669"/>
    <property type="project" value="UniProtKB-SubCell"/>
</dbReference>
<dbReference type="PROSITE" id="PS52016">
    <property type="entry name" value="TONB_DEPENDENT_REC_3"/>
    <property type="match status" value="1"/>
</dbReference>
<evidence type="ECO:0000256" key="13">
    <source>
        <dbReference type="SAM" id="SignalP"/>
    </source>
</evidence>
<keyword evidence="3 11" id="KW-0813">Transport</keyword>
<dbReference type="GO" id="GO:0015344">
    <property type="term" value="F:siderophore uptake transmembrane transporter activity"/>
    <property type="evidence" value="ECO:0007669"/>
    <property type="project" value="TreeGrafter"/>
</dbReference>
<accession>A0A2R5FBP2</accession>
<organism evidence="16 17">
    <name type="scientific">Novimethylophilus kurashikiensis</name>
    <dbReference type="NCBI Taxonomy" id="1825523"/>
    <lineage>
        <taxon>Bacteria</taxon>
        <taxon>Pseudomonadati</taxon>
        <taxon>Pseudomonadota</taxon>
        <taxon>Betaproteobacteria</taxon>
        <taxon>Nitrosomonadales</taxon>
        <taxon>Methylophilaceae</taxon>
        <taxon>Novimethylophilus</taxon>
    </lineage>
</organism>
<evidence type="ECO:0000256" key="11">
    <source>
        <dbReference type="PROSITE-ProRule" id="PRU01360"/>
    </source>
</evidence>
<proteinExistence type="inferred from homology"/>
<protein>
    <submittedName>
        <fullName evidence="16">Iron complex outermembrane recepter protein</fullName>
    </submittedName>
</protein>
<keyword evidence="4 11" id="KW-1134">Transmembrane beta strand</keyword>
<keyword evidence="5 11" id="KW-0812">Transmembrane</keyword>
<evidence type="ECO:0000256" key="12">
    <source>
        <dbReference type="RuleBase" id="RU003357"/>
    </source>
</evidence>
<evidence type="ECO:0000313" key="16">
    <source>
        <dbReference type="EMBL" id="GBG15636.1"/>
    </source>
</evidence>
<dbReference type="InterPro" id="IPR037066">
    <property type="entry name" value="Plug_dom_sf"/>
</dbReference>
<dbReference type="AlphaFoldDB" id="A0A2R5FBP2"/>
<evidence type="ECO:0000256" key="2">
    <source>
        <dbReference type="ARBA" id="ARBA00009810"/>
    </source>
</evidence>
<feature type="domain" description="TonB-dependent receptor-like beta-barrel" evidence="14">
    <location>
        <begin position="246"/>
        <end position="622"/>
    </location>
</feature>
<dbReference type="OrthoDB" id="183532at2"/>
<dbReference type="GO" id="GO:0044718">
    <property type="term" value="P:siderophore transmembrane transport"/>
    <property type="evidence" value="ECO:0007669"/>
    <property type="project" value="TreeGrafter"/>
</dbReference>
<dbReference type="SUPFAM" id="SSF56935">
    <property type="entry name" value="Porins"/>
    <property type="match status" value="1"/>
</dbReference>
<feature type="chain" id="PRO_5015357175" evidence="13">
    <location>
        <begin position="25"/>
        <end position="658"/>
    </location>
</feature>
<dbReference type="EMBL" id="BDOQ01000019">
    <property type="protein sequence ID" value="GBG15636.1"/>
    <property type="molecule type" value="Genomic_DNA"/>
</dbReference>
<gene>
    <name evidence="16" type="primary">fhuA</name>
    <name evidence="16" type="ORF">NMK_3247</name>
</gene>
<name>A0A2R5FBP2_9PROT</name>
<comment type="similarity">
    <text evidence="2 11 12">Belongs to the TonB-dependent receptor family.</text>
</comment>
<dbReference type="RefSeq" id="WP_109016777.1">
    <property type="nucleotide sequence ID" value="NZ_BDOQ01000019.1"/>
</dbReference>
<evidence type="ECO:0000259" key="14">
    <source>
        <dbReference type="Pfam" id="PF00593"/>
    </source>
</evidence>
<feature type="signal peptide" evidence="13">
    <location>
        <begin position="1"/>
        <end position="24"/>
    </location>
</feature>
<comment type="caution">
    <text evidence="16">The sequence shown here is derived from an EMBL/GenBank/DDBJ whole genome shotgun (WGS) entry which is preliminary data.</text>
</comment>
<evidence type="ECO:0000256" key="7">
    <source>
        <dbReference type="ARBA" id="ARBA00023077"/>
    </source>
</evidence>
<keyword evidence="8 11" id="KW-0472">Membrane</keyword>
<evidence type="ECO:0000256" key="10">
    <source>
        <dbReference type="ARBA" id="ARBA00023237"/>
    </source>
</evidence>
<reference evidence="16 17" key="1">
    <citation type="journal article" date="2018" name="Environ. Microbiol.">
        <title>Isolation and genomic characterization of Novimethylophilus kurashikiensis gen. nov. sp. nov., a new lanthanide-dependent methylotrophic species of Methylophilaceae.</title>
        <authorList>
            <person name="Lv H."/>
            <person name="Sahin N."/>
            <person name="Tani A."/>
        </authorList>
    </citation>
    <scope>NUCLEOTIDE SEQUENCE [LARGE SCALE GENOMIC DNA]</scope>
    <source>
        <strain evidence="16 17">La2-4</strain>
    </source>
</reference>
<dbReference type="InterPro" id="IPR039426">
    <property type="entry name" value="TonB-dep_rcpt-like"/>
</dbReference>
<keyword evidence="6 13" id="KW-0732">Signal</keyword>
<evidence type="ECO:0000256" key="8">
    <source>
        <dbReference type="ARBA" id="ARBA00023136"/>
    </source>
</evidence>
<evidence type="ECO:0000256" key="5">
    <source>
        <dbReference type="ARBA" id="ARBA00022692"/>
    </source>
</evidence>
<keyword evidence="10 11" id="KW-0998">Cell outer membrane</keyword>
<dbReference type="InterPro" id="IPR012910">
    <property type="entry name" value="Plug_dom"/>
</dbReference>
<dbReference type="Gene3D" id="2.170.130.10">
    <property type="entry name" value="TonB-dependent receptor, plug domain"/>
    <property type="match status" value="1"/>
</dbReference>
<feature type="domain" description="TonB-dependent receptor plug" evidence="15">
    <location>
        <begin position="55"/>
        <end position="166"/>
    </location>
</feature>
<evidence type="ECO:0000259" key="15">
    <source>
        <dbReference type="Pfam" id="PF07715"/>
    </source>
</evidence>
<dbReference type="Pfam" id="PF00593">
    <property type="entry name" value="TonB_dep_Rec_b-barrel"/>
    <property type="match status" value="1"/>
</dbReference>
<evidence type="ECO:0000256" key="9">
    <source>
        <dbReference type="ARBA" id="ARBA00023170"/>
    </source>
</evidence>
<keyword evidence="17" id="KW-1185">Reference proteome</keyword>
<dbReference type="Pfam" id="PF07715">
    <property type="entry name" value="Plug"/>
    <property type="match status" value="1"/>
</dbReference>
<dbReference type="Proteomes" id="UP000245081">
    <property type="component" value="Unassembled WGS sequence"/>
</dbReference>